<dbReference type="FunFam" id="2.60.120.330:FF:000051">
    <property type="entry name" value="Clavaminate synthase-like protein"/>
    <property type="match status" value="1"/>
</dbReference>
<dbReference type="RefSeq" id="XP_022459427.1">
    <property type="nucleotide sequence ID" value="XM_022601823.1"/>
</dbReference>
<dbReference type="STRING" id="1382522.W6MQ92"/>
<proteinExistence type="inferred from homology"/>
<evidence type="ECO:0000313" key="4">
    <source>
        <dbReference type="Proteomes" id="UP000019384"/>
    </source>
</evidence>
<dbReference type="InterPro" id="IPR005123">
    <property type="entry name" value="Oxoglu/Fe-dep_dioxygenase_dom"/>
</dbReference>
<evidence type="ECO:0000256" key="1">
    <source>
        <dbReference type="RuleBase" id="RU003682"/>
    </source>
</evidence>
<dbReference type="AlphaFoldDB" id="W6MQ92"/>
<gene>
    <name evidence="3" type="ORF">KUCA_T00003410001</name>
</gene>
<organism evidence="3 4">
    <name type="scientific">Kuraishia capsulata CBS 1993</name>
    <dbReference type="NCBI Taxonomy" id="1382522"/>
    <lineage>
        <taxon>Eukaryota</taxon>
        <taxon>Fungi</taxon>
        <taxon>Dikarya</taxon>
        <taxon>Ascomycota</taxon>
        <taxon>Saccharomycotina</taxon>
        <taxon>Pichiomycetes</taxon>
        <taxon>Pichiales</taxon>
        <taxon>Pichiaceae</taxon>
        <taxon>Kuraishia</taxon>
    </lineage>
</organism>
<dbReference type="GO" id="GO:0046872">
    <property type="term" value="F:metal ion binding"/>
    <property type="evidence" value="ECO:0007669"/>
    <property type="project" value="UniProtKB-KW"/>
</dbReference>
<reference evidence="3" key="1">
    <citation type="submission" date="2013-12" db="EMBL/GenBank/DDBJ databases">
        <authorList>
            <person name="Genoscope - CEA"/>
        </authorList>
    </citation>
    <scope>NUCLEOTIDE SEQUENCE</scope>
    <source>
        <strain evidence="3">CBS 1993</strain>
    </source>
</reference>
<dbReference type="GO" id="GO:0016491">
    <property type="term" value="F:oxidoreductase activity"/>
    <property type="evidence" value="ECO:0007669"/>
    <property type="project" value="UniProtKB-KW"/>
</dbReference>
<keyword evidence="4" id="KW-1185">Reference proteome</keyword>
<sequence>MQLQLAHQDKQRVPSFFFILHHSIFNVRNFHLFCKIFSCPPPSLNTIIMSSENPLQVIDVSKADQATADELLKAAMGQGFLMIEGHDFTQQEVDELFVLSKNYFEAPFEEKMKYKISENNHGYTAFGAENLDEEHPDKPKGDPKEGFNFACLNLAKGETEEKVPPLFLEEANAAKVKSAILKFKKSVDKILVLLAMGLKVDQANGGADYFLKRHAGNKESGSAFRFLHYPNPKSLNPEEVIRAGAHTDYGGVTLLFQREGEGGLEIHSPITKTWTPVPFVGASPKFKNAGSAPPLVVNIADQLSFWTNGILKSTIHRVKFPKEAQLSGKSRYSIVFFSHPNDDTLLEPVPSEIVKQVKGRGAGYDLEKFGKSLTAGEHLLKRLAATYTY</sequence>
<accession>W6MQ92</accession>
<dbReference type="InterPro" id="IPR027443">
    <property type="entry name" value="IPNS-like_sf"/>
</dbReference>
<comment type="similarity">
    <text evidence="1">Belongs to the iron/ascorbate-dependent oxidoreductase family.</text>
</comment>
<dbReference type="InterPro" id="IPR044861">
    <property type="entry name" value="IPNS-like_FE2OG_OXY"/>
</dbReference>
<evidence type="ECO:0000313" key="3">
    <source>
        <dbReference type="EMBL" id="CDK27432.1"/>
    </source>
</evidence>
<keyword evidence="1" id="KW-0560">Oxidoreductase</keyword>
<dbReference type="GO" id="GO:0044283">
    <property type="term" value="P:small molecule biosynthetic process"/>
    <property type="evidence" value="ECO:0007669"/>
    <property type="project" value="UniProtKB-ARBA"/>
</dbReference>
<dbReference type="GeneID" id="34520815"/>
<dbReference type="Pfam" id="PF03171">
    <property type="entry name" value="2OG-FeII_Oxy"/>
    <property type="match status" value="1"/>
</dbReference>
<name>W6MQ92_9ASCO</name>
<dbReference type="Pfam" id="PF14226">
    <property type="entry name" value="DIOX_N"/>
    <property type="match status" value="1"/>
</dbReference>
<dbReference type="InterPro" id="IPR026992">
    <property type="entry name" value="DIOX_N"/>
</dbReference>
<dbReference type="HOGENOM" id="CLU_010119_6_2_1"/>
<dbReference type="Proteomes" id="UP000019384">
    <property type="component" value="Unassembled WGS sequence"/>
</dbReference>
<dbReference type="InterPro" id="IPR050231">
    <property type="entry name" value="Iron_ascorbate_oxido_reductase"/>
</dbReference>
<keyword evidence="1" id="KW-0479">Metal-binding</keyword>
<evidence type="ECO:0000259" key="2">
    <source>
        <dbReference type="PROSITE" id="PS51471"/>
    </source>
</evidence>
<dbReference type="OrthoDB" id="288590at2759"/>
<dbReference type="PANTHER" id="PTHR47990">
    <property type="entry name" value="2-OXOGLUTARATE (2OG) AND FE(II)-DEPENDENT OXYGENASE SUPERFAMILY PROTEIN-RELATED"/>
    <property type="match status" value="1"/>
</dbReference>
<protein>
    <recommendedName>
        <fullName evidence="2">Fe2OG dioxygenase domain-containing protein</fullName>
    </recommendedName>
</protein>
<dbReference type="SUPFAM" id="SSF51197">
    <property type="entry name" value="Clavaminate synthase-like"/>
    <property type="match status" value="1"/>
</dbReference>
<reference evidence="3" key="2">
    <citation type="submission" date="2014-02" db="EMBL/GenBank/DDBJ databases">
        <title>Complete DNA sequence of /Kuraishia capsulata/ illustrates novel genomic features among budding yeasts (/Saccharomycotina/).</title>
        <authorList>
            <person name="Morales L."/>
            <person name="Noel B."/>
            <person name="Porcel B."/>
            <person name="Marcet-Houben M."/>
            <person name="Hullo M-F."/>
            <person name="Sacerdot C."/>
            <person name="Tekaia F."/>
            <person name="Leh-Louis V."/>
            <person name="Despons L."/>
            <person name="Khanna V."/>
            <person name="Aury J-M."/>
            <person name="Barbe V."/>
            <person name="Couloux A."/>
            <person name="Labadie K."/>
            <person name="Pelletier E."/>
            <person name="Souciet J-L."/>
            <person name="Boekhout T."/>
            <person name="Gabaldon T."/>
            <person name="Wincker P."/>
            <person name="Dujon B."/>
        </authorList>
    </citation>
    <scope>NUCLEOTIDE SEQUENCE</scope>
    <source>
        <strain evidence="3">CBS 1993</strain>
    </source>
</reference>
<feature type="domain" description="Fe2OG dioxygenase" evidence="2">
    <location>
        <begin position="219"/>
        <end position="340"/>
    </location>
</feature>
<dbReference type="EMBL" id="HG793128">
    <property type="protein sequence ID" value="CDK27432.1"/>
    <property type="molecule type" value="Genomic_DNA"/>
</dbReference>
<dbReference type="Gene3D" id="2.60.120.330">
    <property type="entry name" value="B-lactam Antibiotic, Isopenicillin N Synthase, Chain"/>
    <property type="match status" value="1"/>
</dbReference>
<keyword evidence="1" id="KW-0408">Iron</keyword>
<dbReference type="PROSITE" id="PS51471">
    <property type="entry name" value="FE2OG_OXY"/>
    <property type="match status" value="1"/>
</dbReference>